<reference evidence="2" key="1">
    <citation type="submission" date="2021-10" db="EMBL/GenBank/DDBJ databases">
        <title>Roseicella aerolatum sp. nov., isolated from aerosols of e-waste dismantling site.</title>
        <authorList>
            <person name="Qin T."/>
        </authorList>
    </citation>
    <scope>NUCLEOTIDE SEQUENCE</scope>
    <source>
        <strain evidence="2">GB24</strain>
    </source>
</reference>
<keyword evidence="2" id="KW-0808">Transferase</keyword>
<dbReference type="GO" id="GO:0032259">
    <property type="term" value="P:methylation"/>
    <property type="evidence" value="ECO:0007669"/>
    <property type="project" value="UniProtKB-KW"/>
</dbReference>
<dbReference type="SUPFAM" id="SSF53335">
    <property type="entry name" value="S-adenosyl-L-methionine-dependent methyltransferases"/>
    <property type="match status" value="1"/>
</dbReference>
<dbReference type="InterPro" id="IPR006342">
    <property type="entry name" value="FkbM_mtfrase"/>
</dbReference>
<dbReference type="InterPro" id="IPR052514">
    <property type="entry name" value="SAM-dependent_MTase"/>
</dbReference>
<sequence length="271" mass="28887">MIGTRGIRIGGRDWQVAGQQGDSFFQHAEGHAAGMAEMAAVAAAVLPEDGAVLDVGANIGLSALALAPLVQRGRILAVEPSPRTAEALRRTLAMNGLEDRVAVEAVALGAAPGMAEFHEAEHSAGAHLMDPATLGGAALPKVRVPVETVDALVARHGVARLDFVKIDVEGFETEVLDGAKGTLERFRPAVFAEFNAWVLQCNRNVSPRAVLEDWLARFPVVHALRGAEKPLRIGPDNLLAFLHDHLVVRGCADELVMGFDDAWVSRWRPVG</sequence>
<evidence type="ECO:0000259" key="1">
    <source>
        <dbReference type="Pfam" id="PF05050"/>
    </source>
</evidence>
<dbReference type="Proteomes" id="UP001139311">
    <property type="component" value="Unassembled WGS sequence"/>
</dbReference>
<gene>
    <name evidence="2" type="ORF">LHA35_14695</name>
</gene>
<evidence type="ECO:0000313" key="3">
    <source>
        <dbReference type="Proteomes" id="UP001139311"/>
    </source>
</evidence>
<dbReference type="InterPro" id="IPR029063">
    <property type="entry name" value="SAM-dependent_MTases_sf"/>
</dbReference>
<dbReference type="AlphaFoldDB" id="A0A9X1LBA4"/>
<evidence type="ECO:0000313" key="2">
    <source>
        <dbReference type="EMBL" id="MCB4822983.1"/>
    </source>
</evidence>
<dbReference type="NCBIfam" id="TIGR01444">
    <property type="entry name" value="fkbM_fam"/>
    <property type="match status" value="1"/>
</dbReference>
<accession>A0A9X1LBA4</accession>
<comment type="caution">
    <text evidence="2">The sequence shown here is derived from an EMBL/GenBank/DDBJ whole genome shotgun (WGS) entry which is preliminary data.</text>
</comment>
<keyword evidence="2" id="KW-0489">Methyltransferase</keyword>
<feature type="domain" description="Methyltransferase FkbM" evidence="1">
    <location>
        <begin position="54"/>
        <end position="194"/>
    </location>
</feature>
<name>A0A9X1LBA4_9PROT</name>
<dbReference type="RefSeq" id="WP_226609074.1">
    <property type="nucleotide sequence ID" value="NZ_JAJAQI010000021.1"/>
</dbReference>
<dbReference type="GO" id="GO:0008168">
    <property type="term" value="F:methyltransferase activity"/>
    <property type="evidence" value="ECO:0007669"/>
    <property type="project" value="UniProtKB-KW"/>
</dbReference>
<protein>
    <submittedName>
        <fullName evidence="2">FkbM family methyltransferase</fullName>
    </submittedName>
</protein>
<dbReference type="Pfam" id="PF05050">
    <property type="entry name" value="Methyltransf_21"/>
    <property type="match status" value="1"/>
</dbReference>
<dbReference type="PANTHER" id="PTHR34203:SF15">
    <property type="entry name" value="SLL1173 PROTEIN"/>
    <property type="match status" value="1"/>
</dbReference>
<organism evidence="2 3">
    <name type="scientific">Roseicella aerolata</name>
    <dbReference type="NCBI Taxonomy" id="2883479"/>
    <lineage>
        <taxon>Bacteria</taxon>
        <taxon>Pseudomonadati</taxon>
        <taxon>Pseudomonadota</taxon>
        <taxon>Alphaproteobacteria</taxon>
        <taxon>Acetobacterales</taxon>
        <taxon>Roseomonadaceae</taxon>
        <taxon>Roseicella</taxon>
    </lineage>
</organism>
<dbReference type="PANTHER" id="PTHR34203">
    <property type="entry name" value="METHYLTRANSFERASE, FKBM FAMILY PROTEIN"/>
    <property type="match status" value="1"/>
</dbReference>
<dbReference type="Gene3D" id="3.40.50.150">
    <property type="entry name" value="Vaccinia Virus protein VP39"/>
    <property type="match status" value="1"/>
</dbReference>
<keyword evidence="3" id="KW-1185">Reference proteome</keyword>
<proteinExistence type="predicted"/>
<dbReference type="EMBL" id="JAJAQI010000021">
    <property type="protein sequence ID" value="MCB4822983.1"/>
    <property type="molecule type" value="Genomic_DNA"/>
</dbReference>